<evidence type="ECO:0000313" key="2">
    <source>
        <dbReference type="EMBL" id="MCS0499798.1"/>
    </source>
</evidence>
<sequence length="165" mass="17445">MTDTGKIQDHAIDETTEVTPQHFDEEGYVVGHPHHTAVTSDDLGPDGRLIVTEDEPAAPQTPASRVDTAESDARDGQFDDQRMPTTDGELSEPDETIVLADPDASIAPPPDGDPDRPPLLPDGIPGGPDPAPEAPTPYDPTPDEPAPFAPDESVDPDRTPGGRAF</sequence>
<protein>
    <recommendedName>
        <fullName evidence="4">DUF5709 domain-containing protein</fullName>
    </recommendedName>
</protein>
<organism evidence="2 3">
    <name type="scientific">Protaetiibacter mangrovi</name>
    <dbReference type="NCBI Taxonomy" id="2970926"/>
    <lineage>
        <taxon>Bacteria</taxon>
        <taxon>Bacillati</taxon>
        <taxon>Actinomycetota</taxon>
        <taxon>Actinomycetes</taxon>
        <taxon>Micrococcales</taxon>
        <taxon>Microbacteriaceae</taxon>
        <taxon>Protaetiibacter</taxon>
    </lineage>
</organism>
<dbReference type="Proteomes" id="UP001205337">
    <property type="component" value="Unassembled WGS sequence"/>
</dbReference>
<evidence type="ECO:0000256" key="1">
    <source>
        <dbReference type="SAM" id="MobiDB-lite"/>
    </source>
</evidence>
<feature type="compositionally biased region" description="Pro residues" evidence="1">
    <location>
        <begin position="127"/>
        <end position="148"/>
    </location>
</feature>
<feature type="compositionally biased region" description="Basic and acidic residues" evidence="1">
    <location>
        <begin position="155"/>
        <end position="165"/>
    </location>
</feature>
<proteinExistence type="predicted"/>
<reference evidence="2 3" key="1">
    <citation type="submission" date="2022-08" db="EMBL/GenBank/DDBJ databases">
        <authorList>
            <person name="Li F."/>
        </authorList>
    </citation>
    <scope>NUCLEOTIDE SEQUENCE [LARGE SCALE GENOMIC DNA]</scope>
    <source>
        <strain evidence="2 3">10F1B-8-1</strain>
    </source>
</reference>
<feature type="region of interest" description="Disordered" evidence="1">
    <location>
        <begin position="1"/>
        <end position="165"/>
    </location>
</feature>
<keyword evidence="3" id="KW-1185">Reference proteome</keyword>
<feature type="compositionally biased region" description="Basic and acidic residues" evidence="1">
    <location>
        <begin position="67"/>
        <end position="82"/>
    </location>
</feature>
<gene>
    <name evidence="2" type="ORF">NUH29_09585</name>
</gene>
<comment type="caution">
    <text evidence="2">The sequence shown here is derived from an EMBL/GenBank/DDBJ whole genome shotgun (WGS) entry which is preliminary data.</text>
</comment>
<evidence type="ECO:0008006" key="4">
    <source>
        <dbReference type="Google" id="ProtNLM"/>
    </source>
</evidence>
<evidence type="ECO:0000313" key="3">
    <source>
        <dbReference type="Proteomes" id="UP001205337"/>
    </source>
</evidence>
<feature type="compositionally biased region" description="Basic and acidic residues" evidence="1">
    <location>
        <begin position="1"/>
        <end position="13"/>
    </location>
</feature>
<dbReference type="RefSeq" id="WP_258798877.1">
    <property type="nucleotide sequence ID" value="NZ_JANTHX010000007.1"/>
</dbReference>
<name>A0ABT1ZGF1_9MICO</name>
<accession>A0ABT1ZGF1</accession>
<dbReference type="EMBL" id="JANTHX010000007">
    <property type="protein sequence ID" value="MCS0499798.1"/>
    <property type="molecule type" value="Genomic_DNA"/>
</dbReference>